<protein>
    <submittedName>
        <fullName evidence="1">Uncharacterized protein</fullName>
    </submittedName>
</protein>
<organism evidence="1">
    <name type="scientific">Vibrio cholerae (strain MO10)</name>
    <dbReference type="NCBI Taxonomy" id="345072"/>
    <lineage>
        <taxon>Bacteria</taxon>
        <taxon>Pseudomonadati</taxon>
        <taxon>Pseudomonadota</taxon>
        <taxon>Gammaproteobacteria</taxon>
        <taxon>Vibrionales</taxon>
        <taxon>Vibrionaceae</taxon>
        <taxon>Vibrio</taxon>
    </lineage>
</organism>
<name>A0A0X1L2L4_VIBCO</name>
<proteinExistence type="predicted"/>
<reference evidence="1" key="1">
    <citation type="submission" date="2005-09" db="EMBL/GenBank/DDBJ databases">
        <title>Annotation of Vibrio cholerae MO10.</title>
        <authorList>
            <person name="Colwell R."/>
            <person name="Grim C.J."/>
            <person name="Young S."/>
            <person name="Jaffe D."/>
            <person name="Gnerre S."/>
            <person name="Berlin A."/>
            <person name="Heiman D."/>
            <person name="Hepburn T."/>
            <person name="Shea T."/>
            <person name="Sykes S."/>
            <person name="Yandava C."/>
            <person name="Alvarado L."/>
            <person name="Kodira C."/>
            <person name="Borodovsky M."/>
            <person name="Heidelberg J."/>
            <person name="Lander E."/>
            <person name="Galagan J."/>
            <person name="Nusbaum C."/>
            <person name="Birren B."/>
        </authorList>
    </citation>
    <scope>NUCLEOTIDE SEQUENCE [LARGE SCALE GENOMIC DNA]</scope>
    <source>
        <strain evidence="1">MO10</strain>
    </source>
</reference>
<sequence>MRAGVRLPLSCLLHGEHLFGRMPRLVSKRLQELKLTVFIF</sequence>
<dbReference type="HOGENOM" id="CLU_3298342_0_0_6"/>
<evidence type="ECO:0000313" key="1">
    <source>
        <dbReference type="EMBL" id="EET24830.1"/>
    </source>
</evidence>
<gene>
    <name evidence="1" type="ORF">VchoM_02857</name>
</gene>
<dbReference type="AlphaFoldDB" id="A0A0X1L2L4"/>
<accession>A0A0X1L2L4</accession>
<dbReference type="EMBL" id="DS990138">
    <property type="protein sequence ID" value="EET24830.1"/>
    <property type="molecule type" value="Genomic_DNA"/>
</dbReference>
<reference evidence="1" key="2">
    <citation type="submission" date="2008-07" db="EMBL/GenBank/DDBJ databases">
        <authorList>
            <consortium name="Broad Institute Genome Sequencing Platform"/>
            <person name="Colwell R."/>
            <person name="Grim C.J."/>
            <person name="Young S."/>
            <person name="Jaffe D."/>
            <person name="Gnerre S."/>
            <person name="Berlin A."/>
            <person name="Heiman D."/>
            <person name="Hepburn T."/>
            <person name="Shea T."/>
            <person name="Sykes S."/>
            <person name="Alvarado L."/>
            <person name="Kodira C."/>
            <person name="Heidelberg J."/>
            <person name="Lander E."/>
            <person name="Galagan J."/>
            <person name="Nusbaum C."/>
            <person name="Birren B."/>
        </authorList>
    </citation>
    <scope>NUCLEOTIDE SEQUENCE [LARGE SCALE GENOMIC DNA]</scope>
    <source>
        <strain evidence="1">MO10</strain>
    </source>
</reference>
<dbReference type="Proteomes" id="UP000004687">
    <property type="component" value="Unassembled WGS sequence"/>
</dbReference>